<gene>
    <name evidence="2" type="ORF">CDAUBV1_LOCUS275</name>
</gene>
<feature type="region of interest" description="Disordered" evidence="1">
    <location>
        <begin position="803"/>
        <end position="823"/>
    </location>
</feature>
<dbReference type="EMBL" id="CAXLJL010000001">
    <property type="protein sequence ID" value="CAL5129342.1"/>
    <property type="molecule type" value="Genomic_DNA"/>
</dbReference>
<protein>
    <recommendedName>
        <fullName evidence="4">Transmembrane protein</fullName>
    </recommendedName>
</protein>
<evidence type="ECO:0000313" key="2">
    <source>
        <dbReference type="EMBL" id="CAL5129342.1"/>
    </source>
</evidence>
<feature type="compositionally biased region" description="Polar residues" evidence="1">
    <location>
        <begin position="628"/>
        <end position="638"/>
    </location>
</feature>
<evidence type="ECO:0008006" key="4">
    <source>
        <dbReference type="Google" id="ProtNLM"/>
    </source>
</evidence>
<feature type="region of interest" description="Disordered" evidence="1">
    <location>
        <begin position="80"/>
        <end position="105"/>
    </location>
</feature>
<evidence type="ECO:0000313" key="3">
    <source>
        <dbReference type="Proteomes" id="UP001497525"/>
    </source>
</evidence>
<feature type="compositionally biased region" description="Basic and acidic residues" evidence="1">
    <location>
        <begin position="765"/>
        <end position="774"/>
    </location>
</feature>
<accession>A0AAV2SW17</accession>
<reference evidence="2" key="1">
    <citation type="submission" date="2024-06" db="EMBL/GenBank/DDBJ databases">
        <authorList>
            <person name="Liu X."/>
            <person name="Lenzi L."/>
            <person name="Haldenby T S."/>
            <person name="Uol C."/>
        </authorList>
    </citation>
    <scope>NUCLEOTIDE SEQUENCE</scope>
</reference>
<feature type="region of interest" description="Disordered" evidence="1">
    <location>
        <begin position="674"/>
        <end position="790"/>
    </location>
</feature>
<organism evidence="2 3">
    <name type="scientific">Calicophoron daubneyi</name>
    <name type="common">Rumen fluke</name>
    <name type="synonym">Paramphistomum daubneyi</name>
    <dbReference type="NCBI Taxonomy" id="300641"/>
    <lineage>
        <taxon>Eukaryota</taxon>
        <taxon>Metazoa</taxon>
        <taxon>Spiralia</taxon>
        <taxon>Lophotrochozoa</taxon>
        <taxon>Platyhelminthes</taxon>
        <taxon>Trematoda</taxon>
        <taxon>Digenea</taxon>
        <taxon>Plagiorchiida</taxon>
        <taxon>Pronocephalata</taxon>
        <taxon>Paramphistomoidea</taxon>
        <taxon>Paramphistomidae</taxon>
        <taxon>Calicophoron</taxon>
    </lineage>
</organism>
<comment type="caution">
    <text evidence="2">The sequence shown here is derived from an EMBL/GenBank/DDBJ whole genome shotgun (WGS) entry which is preliminary data.</text>
</comment>
<feature type="compositionally biased region" description="Low complexity" evidence="1">
    <location>
        <begin position="753"/>
        <end position="764"/>
    </location>
</feature>
<evidence type="ECO:0000256" key="1">
    <source>
        <dbReference type="SAM" id="MobiDB-lite"/>
    </source>
</evidence>
<feature type="region of interest" description="Disordered" evidence="1">
    <location>
        <begin position="600"/>
        <end position="643"/>
    </location>
</feature>
<proteinExistence type="predicted"/>
<dbReference type="Proteomes" id="UP001497525">
    <property type="component" value="Unassembled WGS sequence"/>
</dbReference>
<dbReference type="AlphaFoldDB" id="A0AAV2SW17"/>
<name>A0AAV2SW17_CALDB</name>
<sequence length="894" mass="98228">MLAASAKVGRYQKRHMEEPETSGGILSYLKLKSLLAIFVGLFCILCFKKLIELGRRWKNIIVDWGYRTLNVPSLWRPDTVSDTEDGSGVREGSTSSLGVSTRGGKQRQRVPALRLPDAWPNFFLTWLYLNIDTMSAFIPAWLSAVNDELTKLTSQSKKHPGENKEPSDPVHLKLEFKSVLKHSAPPRLSSIETSASGSTKELHFNCTLFSPELNFELEVSQNPPGSSSPSSHQNSKPGVTYLIRMQQVTCRAQLICAALEGDYVMLSSKLISPLLVSSFSVLTQDGKPTSELSKCELRWIKDMAYLAMQSAVTRLVFSPLCVAPVHKCPNARELSRPELHTPIERKISTISQTAPAHSRSGTLLSPMPFPPNDSTVPANSMYLRVVTAILLEPTDPQTVGALTEFPLRCQLLSNSYYGPTVTPRLSAKDDASLVLATTPGVFLESRAWPNERPRSNAAFHGLGHHLNAISSSATNASMAVWNYDACIPMEKIQSNLLDVVLFTEPETVSPTSSRICGRAVLPLPTTSEPTSKSQHVLLIDCHLTTPQEDEERGIAARRLNSSPESNRTATTTSVQSSPIKFMLILRAQLLTGTSVDTQASRNHLERQSIASSTSANGTAVTDTDIDAQHTTPLSTLKPQLSRDRVSAEQISQFMSSPSDLTFGKEALDGSNEVYSHKRSQSFGGCGEPKDGTLTPGGAVSTSTFESLSHPHAHKDPVLSDTSGQAEQAAPQVHTAQENHDRNSAFGALGASAQKQQQQQQTQRQQHGEHPERLVSEFSQADGKRKSRRPKLFSFRFGKSSRHDLKGGSVGYLPSSSPENSPDLDRVVMRNVNDHRVTSVELYDRASVPSPSPRTTHSFGSRVRRFLSRGSLRRRRFDVPQLHRSTSNRDAHSMT</sequence>
<feature type="compositionally biased region" description="Polar residues" evidence="1">
    <location>
        <begin position="608"/>
        <end position="621"/>
    </location>
</feature>